<dbReference type="Gene3D" id="1.10.150.530">
    <property type="match status" value="1"/>
</dbReference>
<comment type="cofactor">
    <cofactor evidence="12">
        <name>[4Fe-4S] cluster</name>
        <dbReference type="ChEBI" id="CHEBI:49883"/>
    </cofactor>
    <text evidence="12">Binds 1 [4Fe-4S] cluster. The cluster is coordinated with 3 cysteines and an exchangeable S-adenosyl-L-methionine.</text>
</comment>
<feature type="active site" description="Proton acceptor" evidence="12">
    <location>
        <position position="85"/>
    </location>
</feature>
<dbReference type="GO" id="GO:0019843">
    <property type="term" value="F:rRNA binding"/>
    <property type="evidence" value="ECO:0007669"/>
    <property type="project" value="UniProtKB-UniRule"/>
</dbReference>
<dbReference type="PANTHER" id="PTHR30544:SF5">
    <property type="entry name" value="RADICAL SAM CORE DOMAIN-CONTAINING PROTEIN"/>
    <property type="match status" value="1"/>
</dbReference>
<dbReference type="SUPFAM" id="SSF102114">
    <property type="entry name" value="Radical SAM enzymes"/>
    <property type="match status" value="1"/>
</dbReference>
<keyword evidence="10 12" id="KW-0408">Iron</keyword>
<dbReference type="SFLD" id="SFLDG01062">
    <property type="entry name" value="methyltransferase_(Class_A)"/>
    <property type="match status" value="1"/>
</dbReference>
<keyword evidence="7 12" id="KW-0949">S-adenosyl-L-methionine</keyword>
<dbReference type="Proteomes" id="UP000824140">
    <property type="component" value="Unassembled WGS sequence"/>
</dbReference>
<evidence type="ECO:0000256" key="11">
    <source>
        <dbReference type="ARBA" id="ARBA00023014"/>
    </source>
</evidence>
<dbReference type="NCBIfam" id="TIGR00048">
    <property type="entry name" value="rRNA_mod_RlmN"/>
    <property type="match status" value="1"/>
</dbReference>
<keyword evidence="5 12" id="KW-0489">Methyltransferase</keyword>
<comment type="catalytic activity">
    <reaction evidence="12">
        <text>adenosine(37) in tRNA + 2 reduced [2Fe-2S]-[ferredoxin] + 2 S-adenosyl-L-methionine = 2-methyladenosine(37) in tRNA + 5'-deoxyadenosine + L-methionine + 2 oxidized [2Fe-2S]-[ferredoxin] + S-adenosyl-L-homocysteine</text>
        <dbReference type="Rhea" id="RHEA:43332"/>
        <dbReference type="Rhea" id="RHEA-COMP:10000"/>
        <dbReference type="Rhea" id="RHEA-COMP:10001"/>
        <dbReference type="Rhea" id="RHEA-COMP:10162"/>
        <dbReference type="Rhea" id="RHEA-COMP:10485"/>
        <dbReference type="ChEBI" id="CHEBI:17319"/>
        <dbReference type="ChEBI" id="CHEBI:33737"/>
        <dbReference type="ChEBI" id="CHEBI:33738"/>
        <dbReference type="ChEBI" id="CHEBI:57844"/>
        <dbReference type="ChEBI" id="CHEBI:57856"/>
        <dbReference type="ChEBI" id="CHEBI:59789"/>
        <dbReference type="ChEBI" id="CHEBI:74411"/>
        <dbReference type="ChEBI" id="CHEBI:74497"/>
        <dbReference type="EC" id="2.1.1.192"/>
    </reaction>
</comment>
<keyword evidence="6 12" id="KW-0808">Transferase</keyword>
<dbReference type="EC" id="2.1.1.192" evidence="12"/>
<dbReference type="Pfam" id="PF21016">
    <property type="entry name" value="RlmN_N"/>
    <property type="match status" value="1"/>
</dbReference>
<evidence type="ECO:0000313" key="14">
    <source>
        <dbReference type="EMBL" id="HIS91435.1"/>
    </source>
</evidence>
<accession>A0A9D1K4X2</accession>
<dbReference type="InterPro" id="IPR007197">
    <property type="entry name" value="rSAM"/>
</dbReference>
<feature type="binding site" evidence="12">
    <location>
        <begin position="155"/>
        <end position="156"/>
    </location>
    <ligand>
        <name>S-adenosyl-L-methionine</name>
        <dbReference type="ChEBI" id="CHEBI:59789"/>
    </ligand>
</feature>
<dbReference type="EMBL" id="DVJN01000005">
    <property type="protein sequence ID" value="HIS91435.1"/>
    <property type="molecule type" value="Genomic_DNA"/>
</dbReference>
<evidence type="ECO:0000256" key="2">
    <source>
        <dbReference type="ARBA" id="ARBA00022485"/>
    </source>
</evidence>
<dbReference type="GO" id="GO:0046872">
    <property type="term" value="F:metal ion binding"/>
    <property type="evidence" value="ECO:0007669"/>
    <property type="project" value="UniProtKB-KW"/>
</dbReference>
<evidence type="ECO:0000256" key="3">
    <source>
        <dbReference type="ARBA" id="ARBA00022490"/>
    </source>
</evidence>
<feature type="binding site" evidence="12">
    <location>
        <begin position="207"/>
        <end position="209"/>
    </location>
    <ligand>
        <name>S-adenosyl-L-methionine</name>
        <dbReference type="ChEBI" id="CHEBI:59789"/>
    </ligand>
</feature>
<dbReference type="Gene3D" id="3.20.20.70">
    <property type="entry name" value="Aldolase class I"/>
    <property type="match status" value="1"/>
</dbReference>
<evidence type="ECO:0000256" key="1">
    <source>
        <dbReference type="ARBA" id="ARBA00004496"/>
    </source>
</evidence>
<dbReference type="GO" id="GO:0070040">
    <property type="term" value="F:rRNA (adenine(2503)-C2-)-methyltransferase activity"/>
    <property type="evidence" value="ECO:0007669"/>
    <property type="project" value="UniProtKB-UniRule"/>
</dbReference>
<dbReference type="SFLD" id="SFLDF00275">
    <property type="entry name" value="adenosine_C2_methyltransferase"/>
    <property type="match status" value="1"/>
</dbReference>
<comment type="miscellaneous">
    <text evidence="12">Reaction proceeds by a ping-pong mechanism involving intermediate methylation of a conserved cysteine residue.</text>
</comment>
<reference evidence="14" key="2">
    <citation type="journal article" date="2021" name="PeerJ">
        <title>Extensive microbial diversity within the chicken gut microbiome revealed by metagenomics and culture.</title>
        <authorList>
            <person name="Gilroy R."/>
            <person name="Ravi A."/>
            <person name="Getino M."/>
            <person name="Pursley I."/>
            <person name="Horton D.L."/>
            <person name="Alikhan N.F."/>
            <person name="Baker D."/>
            <person name="Gharbi K."/>
            <person name="Hall N."/>
            <person name="Watson M."/>
            <person name="Adriaenssens E.M."/>
            <person name="Foster-Nyarko E."/>
            <person name="Jarju S."/>
            <person name="Secka A."/>
            <person name="Antonio M."/>
            <person name="Oren A."/>
            <person name="Chaudhuri R.R."/>
            <person name="La Ragione R."/>
            <person name="Hildebrand F."/>
            <person name="Pallen M.J."/>
        </authorList>
    </citation>
    <scope>NUCLEOTIDE SEQUENCE</scope>
    <source>
        <strain evidence="14">13766</strain>
    </source>
</reference>
<evidence type="ECO:0000256" key="5">
    <source>
        <dbReference type="ARBA" id="ARBA00022603"/>
    </source>
</evidence>
<dbReference type="InterPro" id="IPR027492">
    <property type="entry name" value="RNA_MTrfase_RlmN"/>
</dbReference>
<dbReference type="PIRSF" id="PIRSF006004">
    <property type="entry name" value="CHP00048"/>
    <property type="match status" value="1"/>
</dbReference>
<reference evidence="14" key="1">
    <citation type="submission" date="2020-10" db="EMBL/GenBank/DDBJ databases">
        <authorList>
            <person name="Gilroy R."/>
        </authorList>
    </citation>
    <scope>NUCLEOTIDE SEQUENCE</scope>
    <source>
        <strain evidence="14">13766</strain>
    </source>
</reference>
<dbReference type="PANTHER" id="PTHR30544">
    <property type="entry name" value="23S RRNA METHYLTRANSFERASE"/>
    <property type="match status" value="1"/>
</dbReference>
<comment type="caution">
    <text evidence="12">Lacks conserved residue(s) required for the propagation of feature annotation.</text>
</comment>
<evidence type="ECO:0000256" key="12">
    <source>
        <dbReference type="HAMAP-Rule" id="MF_01849"/>
    </source>
</evidence>
<comment type="function">
    <text evidence="12">Specifically methylates position 2 of adenine 2503 in 23S rRNA and position 2 of adenine 37 in tRNAs.</text>
</comment>
<dbReference type="CDD" id="cd01335">
    <property type="entry name" value="Radical_SAM"/>
    <property type="match status" value="1"/>
</dbReference>
<dbReference type="GO" id="GO:0051539">
    <property type="term" value="F:4 iron, 4 sulfur cluster binding"/>
    <property type="evidence" value="ECO:0007669"/>
    <property type="project" value="UniProtKB-UniRule"/>
</dbReference>
<keyword evidence="8 12" id="KW-0819">tRNA processing</keyword>
<evidence type="ECO:0000256" key="10">
    <source>
        <dbReference type="ARBA" id="ARBA00023004"/>
    </source>
</evidence>
<proteinExistence type="inferred from homology"/>
<comment type="subcellular location">
    <subcellularLocation>
        <location evidence="1 12">Cytoplasm</location>
    </subcellularLocation>
</comment>
<evidence type="ECO:0000259" key="13">
    <source>
        <dbReference type="PROSITE" id="PS51918"/>
    </source>
</evidence>
<dbReference type="GO" id="GO:0070475">
    <property type="term" value="P:rRNA base methylation"/>
    <property type="evidence" value="ECO:0007669"/>
    <property type="project" value="UniProtKB-UniRule"/>
</dbReference>
<feature type="binding site" evidence="12">
    <location>
        <position position="184"/>
    </location>
    <ligand>
        <name>S-adenosyl-L-methionine</name>
        <dbReference type="ChEBI" id="CHEBI:59789"/>
    </ligand>
</feature>
<dbReference type="GO" id="GO:0000049">
    <property type="term" value="F:tRNA binding"/>
    <property type="evidence" value="ECO:0007669"/>
    <property type="project" value="UniProtKB-UniRule"/>
</dbReference>
<keyword evidence="2 12" id="KW-0004">4Fe-4S</keyword>
<dbReference type="InterPro" id="IPR013785">
    <property type="entry name" value="Aldolase_TIM"/>
</dbReference>
<evidence type="ECO:0000313" key="15">
    <source>
        <dbReference type="Proteomes" id="UP000824140"/>
    </source>
</evidence>
<evidence type="ECO:0000256" key="9">
    <source>
        <dbReference type="ARBA" id="ARBA00022723"/>
    </source>
</evidence>
<dbReference type="GO" id="GO:0002935">
    <property type="term" value="F:tRNA (adenine(37)-C2)-methyltransferase activity"/>
    <property type="evidence" value="ECO:0007669"/>
    <property type="project" value="UniProtKB-UniRule"/>
</dbReference>
<dbReference type="Pfam" id="PF04055">
    <property type="entry name" value="Radical_SAM"/>
    <property type="match status" value="1"/>
</dbReference>
<keyword evidence="12" id="KW-1015">Disulfide bond</keyword>
<comment type="catalytic activity">
    <reaction evidence="12">
        <text>adenosine(2503) in 23S rRNA + 2 reduced [2Fe-2S]-[ferredoxin] + 2 S-adenosyl-L-methionine = 2-methyladenosine(2503) in 23S rRNA + 5'-deoxyadenosine + L-methionine + 2 oxidized [2Fe-2S]-[ferredoxin] + S-adenosyl-L-homocysteine</text>
        <dbReference type="Rhea" id="RHEA:42916"/>
        <dbReference type="Rhea" id="RHEA-COMP:10000"/>
        <dbReference type="Rhea" id="RHEA-COMP:10001"/>
        <dbReference type="Rhea" id="RHEA-COMP:10152"/>
        <dbReference type="Rhea" id="RHEA-COMP:10282"/>
        <dbReference type="ChEBI" id="CHEBI:17319"/>
        <dbReference type="ChEBI" id="CHEBI:33737"/>
        <dbReference type="ChEBI" id="CHEBI:33738"/>
        <dbReference type="ChEBI" id="CHEBI:57844"/>
        <dbReference type="ChEBI" id="CHEBI:57856"/>
        <dbReference type="ChEBI" id="CHEBI:59789"/>
        <dbReference type="ChEBI" id="CHEBI:74411"/>
        <dbReference type="ChEBI" id="CHEBI:74497"/>
        <dbReference type="EC" id="2.1.1.192"/>
    </reaction>
</comment>
<dbReference type="HAMAP" id="MF_01849">
    <property type="entry name" value="RNA_methyltr_RlmN"/>
    <property type="match status" value="1"/>
</dbReference>
<dbReference type="InterPro" id="IPR004383">
    <property type="entry name" value="rRNA_lsu_MTrfase_RlmN/Cfr"/>
</dbReference>
<gene>
    <name evidence="12 14" type="primary">rlmN</name>
    <name evidence="14" type="ORF">IAA84_00280</name>
</gene>
<dbReference type="AlphaFoldDB" id="A0A9D1K4X2"/>
<feature type="binding site" evidence="12">
    <location>
        <position position="105"/>
    </location>
    <ligand>
        <name>[4Fe-4S] cluster</name>
        <dbReference type="ChEBI" id="CHEBI:49883"/>
        <note>4Fe-4S-S-AdoMet</note>
    </ligand>
</feature>
<feature type="binding site" evidence="12">
    <location>
        <position position="109"/>
    </location>
    <ligand>
        <name>[4Fe-4S] cluster</name>
        <dbReference type="ChEBI" id="CHEBI:49883"/>
        <note>4Fe-4S-S-AdoMet</note>
    </ligand>
</feature>
<protein>
    <recommendedName>
        <fullName evidence="12">Probable dual-specificity RNA methyltransferase RlmN</fullName>
        <ecNumber evidence="12">2.1.1.192</ecNumber>
    </recommendedName>
    <alternativeName>
        <fullName evidence="12">23S rRNA (adenine(2503)-C(2))-methyltransferase</fullName>
    </alternativeName>
    <alternativeName>
        <fullName evidence="12">23S rRNA m2A2503 methyltransferase</fullName>
    </alternativeName>
    <alternativeName>
        <fullName evidence="12">Ribosomal RNA large subunit methyltransferase N</fullName>
    </alternativeName>
    <alternativeName>
        <fullName evidence="12">tRNA (adenine(37)-C(2))-methyltransferase</fullName>
    </alternativeName>
    <alternativeName>
        <fullName evidence="12">tRNA m2A37 methyltransferase</fullName>
    </alternativeName>
</protein>
<feature type="binding site" evidence="12">
    <location>
        <position position="283"/>
    </location>
    <ligand>
        <name>S-adenosyl-L-methionine</name>
        <dbReference type="ChEBI" id="CHEBI:59789"/>
    </ligand>
</feature>
<name>A0A9D1K4X2_9FIRM</name>
<evidence type="ECO:0000256" key="8">
    <source>
        <dbReference type="ARBA" id="ARBA00022694"/>
    </source>
</evidence>
<dbReference type="GO" id="GO:0005737">
    <property type="term" value="C:cytoplasm"/>
    <property type="evidence" value="ECO:0007669"/>
    <property type="project" value="UniProtKB-SubCell"/>
</dbReference>
<sequence length="338" mass="37564">MDRPQLLSMTAAEMEEAVGGGFRARQIVEWVRKGADFSEMSNLPKPLRASLAEQFLSNPVTIREAIREGETEKYLYALPDGNVIEGVKLKYHYGSTLCVSTQVGCAMGCAFCASTLDGCVRNLTSGEMLGQIVAVNRRLQGDGERLKNAVLMGSGEPLANYDNTIRFLCLLREYGMSLRGVSLSTCGLTERMRALAQEDLPVTLCVSLHAPNDEIRRRIMPIAHKYAMDDVIDACREYVSRTGRRVIFEYALIENVNCSLACADELASRLRGLQCHINLIPLNPVKERALRAPSLAAQNAFLHRLEQKKISVTRRRALGSEIEGACGQLRRARLEEDR</sequence>
<dbReference type="SFLD" id="SFLDS00029">
    <property type="entry name" value="Radical_SAM"/>
    <property type="match status" value="1"/>
</dbReference>
<dbReference type="InterPro" id="IPR040072">
    <property type="entry name" value="Methyltransferase_A"/>
</dbReference>
<comment type="caution">
    <text evidence="14">The sequence shown here is derived from an EMBL/GenBank/DDBJ whole genome shotgun (WGS) entry which is preliminary data.</text>
</comment>
<feature type="binding site" evidence="12">
    <location>
        <position position="112"/>
    </location>
    <ligand>
        <name>[4Fe-4S] cluster</name>
        <dbReference type="ChEBI" id="CHEBI:49883"/>
        <note>4Fe-4S-S-AdoMet</note>
    </ligand>
</feature>
<evidence type="ECO:0000256" key="4">
    <source>
        <dbReference type="ARBA" id="ARBA00022552"/>
    </source>
</evidence>
<evidence type="ECO:0000256" key="7">
    <source>
        <dbReference type="ARBA" id="ARBA00022691"/>
    </source>
</evidence>
<dbReference type="GO" id="GO:0030488">
    <property type="term" value="P:tRNA methylation"/>
    <property type="evidence" value="ECO:0007669"/>
    <property type="project" value="UniProtKB-UniRule"/>
</dbReference>
<feature type="domain" description="Radical SAM core" evidence="13">
    <location>
        <begin position="91"/>
        <end position="321"/>
    </location>
</feature>
<organism evidence="14 15">
    <name type="scientific">Candidatus Alectryocaccomicrobium excrementavium</name>
    <dbReference type="NCBI Taxonomy" id="2840668"/>
    <lineage>
        <taxon>Bacteria</taxon>
        <taxon>Bacillati</taxon>
        <taxon>Bacillota</taxon>
        <taxon>Clostridia</taxon>
        <taxon>Candidatus Alectryocaccomicrobium</taxon>
    </lineage>
</organism>
<dbReference type="InterPro" id="IPR058240">
    <property type="entry name" value="rSAM_sf"/>
</dbReference>
<keyword evidence="3 12" id="KW-0963">Cytoplasm</keyword>
<comment type="similarity">
    <text evidence="12">Belongs to the radical SAM superfamily. RlmN family.</text>
</comment>
<feature type="active site" description="S-methylcysteine intermediate" evidence="12">
    <location>
        <position position="326"/>
    </location>
</feature>
<dbReference type="PROSITE" id="PS51918">
    <property type="entry name" value="RADICAL_SAM"/>
    <property type="match status" value="1"/>
</dbReference>
<keyword evidence="9 12" id="KW-0479">Metal-binding</keyword>
<keyword evidence="11 12" id="KW-0411">Iron-sulfur</keyword>
<dbReference type="FunFam" id="3.20.20.70:FF:000014">
    <property type="entry name" value="Probable dual-specificity RNA methyltransferase RlmN"/>
    <property type="match status" value="1"/>
</dbReference>
<dbReference type="InterPro" id="IPR048641">
    <property type="entry name" value="RlmN_N"/>
</dbReference>
<evidence type="ECO:0000256" key="6">
    <source>
        <dbReference type="ARBA" id="ARBA00022679"/>
    </source>
</evidence>
<keyword evidence="4 12" id="KW-0698">rRNA processing</keyword>